<name>A0ACB8Y227_ARCLA</name>
<protein>
    <submittedName>
        <fullName evidence="1">Uncharacterized protein</fullName>
    </submittedName>
</protein>
<dbReference type="EMBL" id="CM042060">
    <property type="protein sequence ID" value="KAI3677815.1"/>
    <property type="molecule type" value="Genomic_DNA"/>
</dbReference>
<reference evidence="2" key="1">
    <citation type="journal article" date="2022" name="Mol. Ecol. Resour.">
        <title>The genomes of chicory, endive, great burdock and yacon provide insights into Asteraceae palaeo-polyploidization history and plant inulin production.</title>
        <authorList>
            <person name="Fan W."/>
            <person name="Wang S."/>
            <person name="Wang H."/>
            <person name="Wang A."/>
            <person name="Jiang F."/>
            <person name="Liu H."/>
            <person name="Zhao H."/>
            <person name="Xu D."/>
            <person name="Zhang Y."/>
        </authorList>
    </citation>
    <scope>NUCLEOTIDE SEQUENCE [LARGE SCALE GENOMIC DNA]</scope>
    <source>
        <strain evidence="2">cv. Niubang</strain>
    </source>
</reference>
<evidence type="ECO:0000313" key="1">
    <source>
        <dbReference type="EMBL" id="KAI3677815.1"/>
    </source>
</evidence>
<gene>
    <name evidence="1" type="ORF">L6452_37085</name>
</gene>
<evidence type="ECO:0000313" key="2">
    <source>
        <dbReference type="Proteomes" id="UP001055879"/>
    </source>
</evidence>
<dbReference type="Proteomes" id="UP001055879">
    <property type="component" value="Linkage Group LG14"/>
</dbReference>
<organism evidence="1 2">
    <name type="scientific">Arctium lappa</name>
    <name type="common">Greater burdock</name>
    <name type="synonym">Lappa major</name>
    <dbReference type="NCBI Taxonomy" id="4217"/>
    <lineage>
        <taxon>Eukaryota</taxon>
        <taxon>Viridiplantae</taxon>
        <taxon>Streptophyta</taxon>
        <taxon>Embryophyta</taxon>
        <taxon>Tracheophyta</taxon>
        <taxon>Spermatophyta</taxon>
        <taxon>Magnoliopsida</taxon>
        <taxon>eudicotyledons</taxon>
        <taxon>Gunneridae</taxon>
        <taxon>Pentapetalae</taxon>
        <taxon>asterids</taxon>
        <taxon>campanulids</taxon>
        <taxon>Asterales</taxon>
        <taxon>Asteraceae</taxon>
        <taxon>Carduoideae</taxon>
        <taxon>Cardueae</taxon>
        <taxon>Arctiinae</taxon>
        <taxon>Arctium</taxon>
    </lineage>
</organism>
<accession>A0ACB8Y227</accession>
<proteinExistence type="predicted"/>
<sequence>MSLQAQVYKNDLMMSLGSDTRPPVLINENEFEQWQDRFINFIERQPNGDNMMKSLTEGPMERPMKVIPATATTLASTVKKSLREYDADELLRYQADSQAKSNLILALPNSIYNRIACFKQNPMLMWTQLEKIMLGTVVSTQLRQTRYMNNVEEFKAKDGESLKNVFDIFWVVINDLYKIKVTKTELEANLKFLNALQPEWTKSCHRMRNDVRISTMPIQELYEILMTDESMVLEKKAKLDKKNKPKSVDPIALLASQLAEQALSESAFDDSTEDDGEALEKAMILLSQHYQKKFQRRTGSNNLRFTSGSKKVEPSAPSKAYTPKYEPVKVVEPKKEEKKVMNCFNCGKSGHIAKDCIVKVVKDSFLQKEDGTG</sequence>
<reference evidence="1 2" key="2">
    <citation type="journal article" date="2022" name="Mol. Ecol. Resour.">
        <title>The genomes of chicory, endive, great burdock and yacon provide insights into Asteraceae paleo-polyploidization history and plant inulin production.</title>
        <authorList>
            <person name="Fan W."/>
            <person name="Wang S."/>
            <person name="Wang H."/>
            <person name="Wang A."/>
            <person name="Jiang F."/>
            <person name="Liu H."/>
            <person name="Zhao H."/>
            <person name="Xu D."/>
            <person name="Zhang Y."/>
        </authorList>
    </citation>
    <scope>NUCLEOTIDE SEQUENCE [LARGE SCALE GENOMIC DNA]</scope>
    <source>
        <strain evidence="2">cv. Niubang</strain>
    </source>
</reference>
<keyword evidence="2" id="KW-1185">Reference proteome</keyword>
<comment type="caution">
    <text evidence="1">The sequence shown here is derived from an EMBL/GenBank/DDBJ whole genome shotgun (WGS) entry which is preliminary data.</text>
</comment>